<proteinExistence type="predicted"/>
<dbReference type="KEGG" id="fit:Fi14EGH31_13140"/>
<dbReference type="AlphaFoldDB" id="A0A7I8DY90"/>
<dbReference type="GeneID" id="70579754"/>
<feature type="region of interest" description="Disordered" evidence="1">
    <location>
        <begin position="20"/>
        <end position="54"/>
    </location>
</feature>
<evidence type="ECO:0000256" key="2">
    <source>
        <dbReference type="SAM" id="SignalP"/>
    </source>
</evidence>
<feature type="compositionally biased region" description="Basic and acidic residues" evidence="1">
    <location>
        <begin position="24"/>
        <end position="45"/>
    </location>
</feature>
<evidence type="ECO:0000256" key="1">
    <source>
        <dbReference type="SAM" id="MobiDB-lite"/>
    </source>
</evidence>
<feature type="chain" id="PRO_5038539377" description="Lipoprotein" evidence="2">
    <location>
        <begin position="22"/>
        <end position="151"/>
    </location>
</feature>
<dbReference type="EMBL" id="AP024085">
    <property type="protein sequence ID" value="BCL57602.1"/>
    <property type="molecule type" value="Genomic_DNA"/>
</dbReference>
<accession>A0A7I8DY90</accession>
<name>A0A7I8DY90_9FIRM</name>
<evidence type="ECO:0008006" key="5">
    <source>
        <dbReference type="Google" id="ProtNLM"/>
    </source>
</evidence>
<reference evidence="4" key="1">
    <citation type="submission" date="2020-09" db="EMBL/GenBank/DDBJ databases">
        <title>Complete genome sequencing of Faecalibacillus intestinalis strain 14EGH31.</title>
        <authorList>
            <person name="Sakamoto M."/>
            <person name="Murakami T."/>
            <person name="Mori H."/>
        </authorList>
    </citation>
    <scope>NUCLEOTIDE SEQUENCE [LARGE SCALE GENOMIC DNA]</scope>
    <source>
        <strain evidence="4">14EGH31</strain>
    </source>
</reference>
<dbReference type="RefSeq" id="WP_200765283.1">
    <property type="nucleotide sequence ID" value="NZ_AP024085.1"/>
</dbReference>
<evidence type="ECO:0000313" key="3">
    <source>
        <dbReference type="EMBL" id="BCL57602.1"/>
    </source>
</evidence>
<evidence type="ECO:0000313" key="4">
    <source>
        <dbReference type="Proteomes" id="UP000593842"/>
    </source>
</evidence>
<sequence length="151" mass="16741">MKKLLSLALIGALALSLTACGNSDPKDKTTSKETTTTKKEEKKEPLNLTGTWKSDENEGTWMEATISDNVISIDWVTDEGKTKATYWVGSYDAPTTDTSEYSWVSNNDHEKTKNALLASNDDTKEFTYKNDILSFTASMQGVSKVVELKKQ</sequence>
<protein>
    <recommendedName>
        <fullName evidence="5">Lipoprotein</fullName>
    </recommendedName>
</protein>
<feature type="signal peptide" evidence="2">
    <location>
        <begin position="1"/>
        <end position="21"/>
    </location>
</feature>
<dbReference type="Proteomes" id="UP000593842">
    <property type="component" value="Chromosome"/>
</dbReference>
<dbReference type="PROSITE" id="PS51257">
    <property type="entry name" value="PROKAR_LIPOPROTEIN"/>
    <property type="match status" value="1"/>
</dbReference>
<keyword evidence="2" id="KW-0732">Signal</keyword>
<gene>
    <name evidence="3" type="ORF">Fi14EGH31_13140</name>
</gene>
<organism evidence="3 4">
    <name type="scientific">Faecalibacillus intestinalis</name>
    <dbReference type="NCBI Taxonomy" id="1982626"/>
    <lineage>
        <taxon>Bacteria</taxon>
        <taxon>Bacillati</taxon>
        <taxon>Bacillota</taxon>
        <taxon>Erysipelotrichia</taxon>
        <taxon>Erysipelotrichales</taxon>
        <taxon>Coprobacillaceae</taxon>
        <taxon>Faecalibacillus</taxon>
    </lineage>
</organism>